<dbReference type="Pfam" id="PF01704">
    <property type="entry name" value="UDPGP"/>
    <property type="match status" value="1"/>
</dbReference>
<dbReference type="GO" id="GO:0006048">
    <property type="term" value="P:UDP-N-acetylglucosamine biosynthetic process"/>
    <property type="evidence" value="ECO:0007669"/>
    <property type="project" value="TreeGrafter"/>
</dbReference>
<evidence type="ECO:0000256" key="2">
    <source>
        <dbReference type="ARBA" id="ARBA00010401"/>
    </source>
</evidence>
<keyword evidence="5" id="KW-0548">Nucleotidyltransferase</keyword>
<dbReference type="AlphaFoldDB" id="F4S6A7"/>
<keyword evidence="9" id="KW-1185">Reference proteome</keyword>
<dbReference type="InterPro" id="IPR039741">
    <property type="entry name" value="UDP-sugar_pyrophosphorylase"/>
</dbReference>
<comment type="catalytic activity">
    <reaction evidence="6">
        <text>N-acetyl-alpha-D-glucosamine 1-phosphate + UTP + H(+) = UDP-N-acetyl-alpha-D-glucosamine + diphosphate</text>
        <dbReference type="Rhea" id="RHEA:13509"/>
        <dbReference type="ChEBI" id="CHEBI:15378"/>
        <dbReference type="ChEBI" id="CHEBI:33019"/>
        <dbReference type="ChEBI" id="CHEBI:46398"/>
        <dbReference type="ChEBI" id="CHEBI:57705"/>
        <dbReference type="ChEBI" id="CHEBI:57776"/>
        <dbReference type="EC" id="2.7.7.23"/>
    </reaction>
</comment>
<dbReference type="InterPro" id="IPR002618">
    <property type="entry name" value="UDPGP_fam"/>
</dbReference>
<dbReference type="GO" id="GO:0003977">
    <property type="term" value="F:UDP-N-acetylglucosamine diphosphorylase activity"/>
    <property type="evidence" value="ECO:0007669"/>
    <property type="project" value="UniProtKB-EC"/>
</dbReference>
<dbReference type="InParanoid" id="F4S6A7"/>
<dbReference type="KEGG" id="mlr:MELLADRAFT_68306"/>
<dbReference type="STRING" id="747676.F4S6A7"/>
<comment type="similarity">
    <text evidence="2">Belongs to the UDPGP type 1 family.</text>
</comment>
<comment type="pathway">
    <text evidence="1">Nucleotide-sugar biosynthesis; UDP-N-acetyl-alpha-D-glucosamine biosynthesis; UDP-N-acetyl-alpha-D-glucosamine from N-acetyl-alpha-D-glucosamine 1-phosphate: step 1/1.</text>
</comment>
<dbReference type="Gene3D" id="3.90.550.10">
    <property type="entry name" value="Spore Coat Polysaccharide Biosynthesis Protein SpsA, Chain A"/>
    <property type="match status" value="1"/>
</dbReference>
<dbReference type="Proteomes" id="UP000001072">
    <property type="component" value="Unassembled WGS sequence"/>
</dbReference>
<reference evidence="9" key="1">
    <citation type="journal article" date="2011" name="Proc. Natl. Acad. Sci. U.S.A.">
        <title>Obligate biotrophy features unraveled by the genomic analysis of rust fungi.</title>
        <authorList>
            <person name="Duplessis S."/>
            <person name="Cuomo C.A."/>
            <person name="Lin Y.-C."/>
            <person name="Aerts A."/>
            <person name="Tisserant E."/>
            <person name="Veneault-Fourrey C."/>
            <person name="Joly D.L."/>
            <person name="Hacquard S."/>
            <person name="Amselem J."/>
            <person name="Cantarel B.L."/>
            <person name="Chiu R."/>
            <person name="Coutinho P.M."/>
            <person name="Feau N."/>
            <person name="Field M."/>
            <person name="Frey P."/>
            <person name="Gelhaye E."/>
            <person name="Goldberg J."/>
            <person name="Grabherr M.G."/>
            <person name="Kodira C.D."/>
            <person name="Kohler A."/>
            <person name="Kuees U."/>
            <person name="Lindquist E.A."/>
            <person name="Lucas S.M."/>
            <person name="Mago R."/>
            <person name="Mauceli E."/>
            <person name="Morin E."/>
            <person name="Murat C."/>
            <person name="Pangilinan J.L."/>
            <person name="Park R."/>
            <person name="Pearson M."/>
            <person name="Quesneville H."/>
            <person name="Rouhier N."/>
            <person name="Sakthikumar S."/>
            <person name="Salamov A.A."/>
            <person name="Schmutz J."/>
            <person name="Selles B."/>
            <person name="Shapiro H."/>
            <person name="Tanguay P."/>
            <person name="Tuskan G.A."/>
            <person name="Henrissat B."/>
            <person name="Van de Peer Y."/>
            <person name="Rouze P."/>
            <person name="Ellis J.G."/>
            <person name="Dodds P.N."/>
            <person name="Schein J.E."/>
            <person name="Zhong S."/>
            <person name="Hamelin R.C."/>
            <person name="Grigoriev I.V."/>
            <person name="Szabo L.J."/>
            <person name="Martin F."/>
        </authorList>
    </citation>
    <scope>NUCLEOTIDE SEQUENCE [LARGE SCALE GENOMIC DNA]</scope>
    <source>
        <strain evidence="9">98AG31 / pathotype 3-4-7</strain>
    </source>
</reference>
<keyword evidence="4" id="KW-0808">Transferase</keyword>
<evidence type="ECO:0000313" key="8">
    <source>
        <dbReference type="EMBL" id="EGF99780.1"/>
    </source>
</evidence>
<dbReference type="GeneID" id="18931011"/>
<dbReference type="OrthoDB" id="532420at2759"/>
<evidence type="ECO:0000256" key="3">
    <source>
        <dbReference type="ARBA" id="ARBA00012457"/>
    </source>
</evidence>
<evidence type="ECO:0000256" key="1">
    <source>
        <dbReference type="ARBA" id="ARBA00005208"/>
    </source>
</evidence>
<proteinExistence type="inferred from homology"/>
<protein>
    <recommendedName>
        <fullName evidence="3">UDP-N-acetylglucosamine diphosphorylase</fullName>
        <ecNumber evidence="3">2.7.7.23</ecNumber>
    </recommendedName>
</protein>
<feature type="region of interest" description="Disordered" evidence="7">
    <location>
        <begin position="53"/>
        <end position="72"/>
    </location>
</feature>
<dbReference type="CDD" id="cd04193">
    <property type="entry name" value="UDPGlcNAc_PPase"/>
    <property type="match status" value="1"/>
</dbReference>
<organism evidence="9">
    <name type="scientific">Melampsora larici-populina (strain 98AG31 / pathotype 3-4-7)</name>
    <name type="common">Poplar leaf rust fungus</name>
    <dbReference type="NCBI Taxonomy" id="747676"/>
    <lineage>
        <taxon>Eukaryota</taxon>
        <taxon>Fungi</taxon>
        <taxon>Dikarya</taxon>
        <taxon>Basidiomycota</taxon>
        <taxon>Pucciniomycotina</taxon>
        <taxon>Pucciniomycetes</taxon>
        <taxon>Pucciniales</taxon>
        <taxon>Melampsoraceae</taxon>
        <taxon>Melampsora</taxon>
    </lineage>
</organism>
<dbReference type="FunFam" id="3.90.550.10:FF:000075">
    <property type="entry name" value="Probable UDP-N-acetylglucosamine pyrophosphorylase"/>
    <property type="match status" value="1"/>
</dbReference>
<gene>
    <name evidence="8" type="ORF">MELLADRAFT_68306</name>
</gene>
<evidence type="ECO:0000256" key="6">
    <source>
        <dbReference type="ARBA" id="ARBA00048493"/>
    </source>
</evidence>
<dbReference type="SUPFAM" id="SSF53448">
    <property type="entry name" value="Nucleotide-diphospho-sugar transferases"/>
    <property type="match status" value="1"/>
</dbReference>
<evidence type="ECO:0000256" key="4">
    <source>
        <dbReference type="ARBA" id="ARBA00022679"/>
    </source>
</evidence>
<evidence type="ECO:0000256" key="7">
    <source>
        <dbReference type="SAM" id="MobiDB-lite"/>
    </source>
</evidence>
<dbReference type="PANTHER" id="PTHR11952:SF2">
    <property type="entry name" value="LD24639P"/>
    <property type="match status" value="1"/>
</dbReference>
<dbReference type="RefSeq" id="XP_007416903.1">
    <property type="nucleotide sequence ID" value="XM_007416841.1"/>
</dbReference>
<dbReference type="EMBL" id="GL883154">
    <property type="protein sequence ID" value="EGF99780.1"/>
    <property type="molecule type" value="Genomic_DNA"/>
</dbReference>
<accession>F4S6A7</accession>
<dbReference type="eggNOG" id="KOG2388">
    <property type="taxonomic scope" value="Eukaryota"/>
</dbReference>
<dbReference type="InterPro" id="IPR029044">
    <property type="entry name" value="Nucleotide-diphossugar_trans"/>
</dbReference>
<evidence type="ECO:0000313" key="9">
    <source>
        <dbReference type="Proteomes" id="UP000001072"/>
    </source>
</evidence>
<name>F4S6A7_MELLP</name>
<dbReference type="FunCoup" id="F4S6A7">
    <property type="interactions" value="132"/>
</dbReference>
<dbReference type="EC" id="2.7.7.23" evidence="3"/>
<dbReference type="HOGENOM" id="CLU_025603_1_1_1"/>
<sequence>MSDYDSIHKRYNDAGQSHVLSFYDSLKEEEKIQLLNQLNTIDPNRVNQIFKVSTQSDSSEPTDDKDIEPPPIDSIESIISSQSENSSKSLEWKQIGLKAIKGGEVAVLLLAGGQGTRLGSSDPKGCYDIGLPSKKSLFQLQAEKIDRLQTLAGHHSIIPWYVMTSGPTRKATEEYFRKSSFFGLDEKNVIFFEQGVLPALTNDGKMFLETPSRVSVAPDGNGGLYAGLRSSSSCSSGVSVLEDMTKRGIKYIHAYCVDNCLVKVADPIFLGYSIFKNTPCGAKVVVKSNPDESVGILALKKKRWSVVEYSEMSASMASSRAENGELKFKSANIANHFYTLDFLKSIESFESQMAYHVAHKKIPHIDLSTKELVKPTKPNGIKLELFIFDVFPFANSLSLLEVARQEEFSPLKNAPGTGSDDPESSRRDLLAQQKRWLMEAGAKFASEDIEVEISPLVSYTGEGLEVVSGKVIDQSKQINNETDLNGF</sequence>
<dbReference type="PANTHER" id="PTHR11952">
    <property type="entry name" value="UDP- GLUCOSE PYROPHOSPHORYLASE"/>
    <property type="match status" value="1"/>
</dbReference>
<evidence type="ECO:0000256" key="5">
    <source>
        <dbReference type="ARBA" id="ARBA00022695"/>
    </source>
</evidence>
<dbReference type="VEuPathDB" id="FungiDB:MELLADRAFT_68306"/>